<proteinExistence type="predicted"/>
<reference evidence="8" key="1">
    <citation type="submission" date="2017-11" db="EMBL/GenBank/DDBJ databases">
        <title>The distinct marsupial branch of gammaherpesviruses includes novel host-derived genes seldom found in other viruses.</title>
        <authorList>
            <person name="Vaz P.K."/>
        </authorList>
    </citation>
    <scope>NUCLEOTIDE SEQUENCE</scope>
    <source>
        <strain evidence="8">V3187/11</strain>
    </source>
</reference>
<evidence type="ECO:0000256" key="7">
    <source>
        <dbReference type="SAM" id="MobiDB-lite"/>
    </source>
</evidence>
<dbReference type="GO" id="GO:0051276">
    <property type="term" value="P:chromosome organization"/>
    <property type="evidence" value="ECO:0007669"/>
    <property type="project" value="InterPro"/>
</dbReference>
<keyword evidence="1" id="KW-0167">Capsid protein</keyword>
<evidence type="ECO:0000256" key="1">
    <source>
        <dbReference type="ARBA" id="ARBA00022561"/>
    </source>
</evidence>
<gene>
    <name evidence="8" type="primary">ORF32</name>
</gene>
<organism evidence="8">
    <name type="scientific">Vombatid gammaherpesvirus 1</name>
    <dbReference type="NCBI Taxonomy" id="2052651"/>
    <lineage>
        <taxon>Viruses</taxon>
        <taxon>Duplodnaviria</taxon>
        <taxon>Heunggongvirae</taxon>
        <taxon>Peploviricota</taxon>
        <taxon>Herviviricetes</taxon>
        <taxon>Herpesvirales</taxon>
        <taxon>Orthoherpesviridae</taxon>
        <taxon>Gammaherpesvirinae</taxon>
        <taxon>Manticavirus</taxon>
        <taxon>Manticavirus vombatidgamma1</taxon>
    </lineage>
</organism>
<dbReference type="KEGG" id="vg:65102685"/>
<keyword evidence="9" id="KW-1185">Reference proteome</keyword>
<sequence>MDVHLNNRRYLTTPDNLLIHVALSHDILINYNICVDSNILRLTAQTRWPSGATPSPYNIVWGKFITRPIQGVPGTNNFYVSIPVAVQDGHYDPFAITVLRFSLPSGNVHIPFFHLTLISGLKKATPAPTLIQQPKLAQQAHQTSTFDLLIQKSLAQTTIPQADLDNPLCLLRKLLERKRGDECPRHHQGLENPGAIRGHTNTFPQPNTRPKYMGHKRTIKKGLSKSDLTEFSTSQVNHVFSDNPIYFFCYPTIPDHLPTSIIEEMDNATLTTINPLKVISDELNILYTLNNRYIKTWETYLDGGQPLLEPLCGLTETVIVPPSPKSTFLRAAVTDALYMTYQSYTQINSTITAICAQPREAGCWADIVPLDITSTPTWSLKICQFTLSDPRSLTPNLRTLKYIQRFFTHIYSYVILSDSNLNVWLVLPGGYIVPGYLILNPGEKEFICQRYG</sequence>
<evidence type="ECO:0000313" key="8">
    <source>
        <dbReference type="EMBL" id="AZB49131.1"/>
    </source>
</evidence>
<keyword evidence="5" id="KW-0426">Late protein</keyword>
<evidence type="ECO:0000256" key="4">
    <source>
        <dbReference type="ARBA" id="ARBA00022844"/>
    </source>
</evidence>
<keyword evidence="6" id="KW-0231">Viral genome packaging</keyword>
<dbReference type="GeneID" id="65102685"/>
<dbReference type="RefSeq" id="YP_010087401.1">
    <property type="nucleotide sequence ID" value="NC_055554.1"/>
</dbReference>
<feature type="region of interest" description="Disordered" evidence="7">
    <location>
        <begin position="183"/>
        <end position="212"/>
    </location>
</feature>
<dbReference type="Pfam" id="PF04559">
    <property type="entry name" value="Herpes_UL17"/>
    <property type="match status" value="1"/>
</dbReference>
<dbReference type="InterPro" id="IPR007640">
    <property type="entry name" value="UL17-like"/>
</dbReference>
<keyword evidence="2" id="KW-1048">Host nucleus</keyword>
<evidence type="ECO:0000256" key="5">
    <source>
        <dbReference type="ARBA" id="ARBA00022921"/>
    </source>
</evidence>
<feature type="compositionally biased region" description="Polar residues" evidence="7">
    <location>
        <begin position="199"/>
        <end position="208"/>
    </location>
</feature>
<dbReference type="GO" id="GO:0019028">
    <property type="term" value="C:viral capsid"/>
    <property type="evidence" value="ECO:0007669"/>
    <property type="project" value="UniProtKB-KW"/>
</dbReference>
<evidence type="ECO:0000313" key="9">
    <source>
        <dbReference type="Proteomes" id="UP000679767"/>
    </source>
</evidence>
<accession>A0A3S8D7J2</accession>
<evidence type="ECO:0000256" key="2">
    <source>
        <dbReference type="ARBA" id="ARBA00022562"/>
    </source>
</evidence>
<name>A0A3S8D7J2_9GAMA</name>
<evidence type="ECO:0000256" key="6">
    <source>
        <dbReference type="ARBA" id="ARBA00023219"/>
    </source>
</evidence>
<keyword evidence="4" id="KW-0946">Virion</keyword>
<keyword evidence="3" id="KW-1188">Viral release from host cell</keyword>
<dbReference type="Proteomes" id="UP000679767">
    <property type="component" value="Segment"/>
</dbReference>
<dbReference type="EMBL" id="MG452721">
    <property type="protein sequence ID" value="AZB49131.1"/>
    <property type="molecule type" value="Genomic_DNA"/>
</dbReference>
<evidence type="ECO:0000256" key="3">
    <source>
        <dbReference type="ARBA" id="ARBA00022612"/>
    </source>
</evidence>
<protein>
    <submittedName>
        <fullName evidence="8">Viral DNA cleavage/packaging protein</fullName>
    </submittedName>
</protein>